<dbReference type="AlphaFoldDB" id="T1GYF0"/>
<dbReference type="EnsemblMetazoa" id="MESCA008875-RA">
    <property type="protein sequence ID" value="MESCA008875-PA"/>
    <property type="gene ID" value="MESCA008875"/>
</dbReference>
<dbReference type="Proteomes" id="UP000015102">
    <property type="component" value="Unassembled WGS sequence"/>
</dbReference>
<protein>
    <recommendedName>
        <fullName evidence="4">ATP-citrate synthase/succinyl-CoA ligase C-terminal domain-containing protein</fullName>
    </recommendedName>
</protein>
<evidence type="ECO:0000313" key="6">
    <source>
        <dbReference type="Proteomes" id="UP000015102"/>
    </source>
</evidence>
<dbReference type="EMBL" id="CAQQ02147328">
    <property type="status" value="NOT_ANNOTATED_CDS"/>
    <property type="molecule type" value="Genomic_DNA"/>
</dbReference>
<name>T1GYF0_MEGSC</name>
<keyword evidence="6" id="KW-1185">Reference proteome</keyword>
<dbReference type="HOGENOM" id="CLU_2515234_0_0_1"/>
<keyword evidence="1" id="KW-0816">Tricarboxylic acid cycle</keyword>
<sequence>MRCDVIAEGIIAAAKDLNINIPIVCRLQGTNVNEARDLIKKSGLRIIPRHDLDEAANLSVNLAKIISLAREVNMGVQFEIPDEAK</sequence>
<dbReference type="SUPFAM" id="SSF52210">
    <property type="entry name" value="Succinyl-CoA synthetase domains"/>
    <property type="match status" value="1"/>
</dbReference>
<dbReference type="InterPro" id="IPR005811">
    <property type="entry name" value="SUCC_ACL_C"/>
</dbReference>
<evidence type="ECO:0000256" key="1">
    <source>
        <dbReference type="ARBA" id="ARBA00022532"/>
    </source>
</evidence>
<keyword evidence="3" id="KW-0067">ATP-binding</keyword>
<evidence type="ECO:0000256" key="2">
    <source>
        <dbReference type="ARBA" id="ARBA00022741"/>
    </source>
</evidence>
<dbReference type="GO" id="GO:0042709">
    <property type="term" value="C:succinate-CoA ligase complex"/>
    <property type="evidence" value="ECO:0007669"/>
    <property type="project" value="TreeGrafter"/>
</dbReference>
<evidence type="ECO:0000259" key="4">
    <source>
        <dbReference type="Pfam" id="PF00549"/>
    </source>
</evidence>
<evidence type="ECO:0000313" key="5">
    <source>
        <dbReference type="EnsemblMetazoa" id="MESCA008875-PA"/>
    </source>
</evidence>
<dbReference type="GO" id="GO:0006104">
    <property type="term" value="P:succinyl-CoA metabolic process"/>
    <property type="evidence" value="ECO:0007669"/>
    <property type="project" value="TreeGrafter"/>
</dbReference>
<feature type="domain" description="ATP-citrate synthase/succinyl-CoA ligase C-terminal" evidence="4">
    <location>
        <begin position="2"/>
        <end position="58"/>
    </location>
</feature>
<dbReference type="Gene3D" id="3.40.50.261">
    <property type="entry name" value="Succinyl-CoA synthetase domains"/>
    <property type="match status" value="1"/>
</dbReference>
<dbReference type="STRING" id="36166.T1GYF0"/>
<dbReference type="PANTHER" id="PTHR11815:SF1">
    <property type="entry name" value="SUCCINATE--COA LIGASE [ADP-FORMING] SUBUNIT BETA, MITOCHONDRIAL"/>
    <property type="match status" value="1"/>
</dbReference>
<dbReference type="PANTHER" id="PTHR11815">
    <property type="entry name" value="SUCCINYL-COA SYNTHETASE BETA CHAIN"/>
    <property type="match status" value="1"/>
</dbReference>
<reference evidence="5" key="2">
    <citation type="submission" date="2015-06" db="UniProtKB">
        <authorList>
            <consortium name="EnsemblMetazoa"/>
        </authorList>
    </citation>
    <scope>IDENTIFICATION</scope>
</reference>
<dbReference type="GO" id="GO:0005739">
    <property type="term" value="C:mitochondrion"/>
    <property type="evidence" value="ECO:0007669"/>
    <property type="project" value="TreeGrafter"/>
</dbReference>
<dbReference type="Pfam" id="PF00549">
    <property type="entry name" value="Ligase_CoA"/>
    <property type="match status" value="1"/>
</dbReference>
<dbReference type="InterPro" id="IPR016102">
    <property type="entry name" value="Succinyl-CoA_synth-like"/>
</dbReference>
<dbReference type="GO" id="GO:0005524">
    <property type="term" value="F:ATP binding"/>
    <property type="evidence" value="ECO:0007669"/>
    <property type="project" value="UniProtKB-KW"/>
</dbReference>
<reference evidence="6" key="1">
    <citation type="submission" date="2013-02" db="EMBL/GenBank/DDBJ databases">
        <authorList>
            <person name="Hughes D."/>
        </authorList>
    </citation>
    <scope>NUCLEOTIDE SEQUENCE</scope>
    <source>
        <strain>Durham</strain>
        <strain evidence="6">NC isolate 2 -- Noor lab</strain>
    </source>
</reference>
<keyword evidence="2" id="KW-0547">Nucleotide-binding</keyword>
<dbReference type="OMA" id="REVNMGV"/>
<dbReference type="GO" id="GO:0004775">
    <property type="term" value="F:succinate-CoA ligase (ADP-forming) activity"/>
    <property type="evidence" value="ECO:0007669"/>
    <property type="project" value="TreeGrafter"/>
</dbReference>
<accession>T1GYF0</accession>
<evidence type="ECO:0000256" key="3">
    <source>
        <dbReference type="ARBA" id="ARBA00022840"/>
    </source>
</evidence>
<proteinExistence type="predicted"/>
<organism evidence="5 6">
    <name type="scientific">Megaselia scalaris</name>
    <name type="common">Humpbacked fly</name>
    <name type="synonym">Phora scalaris</name>
    <dbReference type="NCBI Taxonomy" id="36166"/>
    <lineage>
        <taxon>Eukaryota</taxon>
        <taxon>Metazoa</taxon>
        <taxon>Ecdysozoa</taxon>
        <taxon>Arthropoda</taxon>
        <taxon>Hexapoda</taxon>
        <taxon>Insecta</taxon>
        <taxon>Pterygota</taxon>
        <taxon>Neoptera</taxon>
        <taxon>Endopterygota</taxon>
        <taxon>Diptera</taxon>
        <taxon>Brachycera</taxon>
        <taxon>Muscomorpha</taxon>
        <taxon>Platypezoidea</taxon>
        <taxon>Phoridae</taxon>
        <taxon>Megaseliini</taxon>
        <taxon>Megaselia</taxon>
    </lineage>
</organism>
<dbReference type="GO" id="GO:0006099">
    <property type="term" value="P:tricarboxylic acid cycle"/>
    <property type="evidence" value="ECO:0007669"/>
    <property type="project" value="UniProtKB-KW"/>
</dbReference>